<comment type="caution">
    <text evidence="2">The sequence shown here is derived from an EMBL/GenBank/DDBJ whole genome shotgun (WGS) entry which is preliminary data.</text>
</comment>
<dbReference type="Proteomes" id="UP001431783">
    <property type="component" value="Unassembled WGS sequence"/>
</dbReference>
<proteinExistence type="predicted"/>
<sequence length="86" mass="9995">MIIVTSHFDIPFPHIFPTSSVQLWYDYMSKDLLGRLIKEHTPPMPFEINQVYNFFILLLLGLGIGFVVLILEIIAAAIIERYKIMK</sequence>
<keyword evidence="1" id="KW-0812">Transmembrane</keyword>
<organism evidence="2 3">
    <name type="scientific">Henosepilachna vigintioctopunctata</name>
    <dbReference type="NCBI Taxonomy" id="420089"/>
    <lineage>
        <taxon>Eukaryota</taxon>
        <taxon>Metazoa</taxon>
        <taxon>Ecdysozoa</taxon>
        <taxon>Arthropoda</taxon>
        <taxon>Hexapoda</taxon>
        <taxon>Insecta</taxon>
        <taxon>Pterygota</taxon>
        <taxon>Neoptera</taxon>
        <taxon>Endopterygota</taxon>
        <taxon>Coleoptera</taxon>
        <taxon>Polyphaga</taxon>
        <taxon>Cucujiformia</taxon>
        <taxon>Coccinelloidea</taxon>
        <taxon>Coccinellidae</taxon>
        <taxon>Epilachninae</taxon>
        <taxon>Epilachnini</taxon>
        <taxon>Henosepilachna</taxon>
    </lineage>
</organism>
<reference evidence="2 3" key="1">
    <citation type="submission" date="2023-03" db="EMBL/GenBank/DDBJ databases">
        <title>Genome insight into feeding habits of ladybird beetles.</title>
        <authorList>
            <person name="Li H.-S."/>
            <person name="Huang Y.-H."/>
            <person name="Pang H."/>
        </authorList>
    </citation>
    <scope>NUCLEOTIDE SEQUENCE [LARGE SCALE GENOMIC DNA]</scope>
    <source>
        <strain evidence="2">SYSU_2023b</strain>
        <tissue evidence="2">Whole body</tissue>
    </source>
</reference>
<accession>A0AAW1UD80</accession>
<keyword evidence="1" id="KW-1133">Transmembrane helix</keyword>
<keyword evidence="3" id="KW-1185">Reference proteome</keyword>
<feature type="transmembrane region" description="Helical" evidence="1">
    <location>
        <begin position="54"/>
        <end position="79"/>
    </location>
</feature>
<evidence type="ECO:0000313" key="3">
    <source>
        <dbReference type="Proteomes" id="UP001431783"/>
    </source>
</evidence>
<dbReference type="EMBL" id="JARQZJ010000050">
    <property type="protein sequence ID" value="KAK9878574.1"/>
    <property type="molecule type" value="Genomic_DNA"/>
</dbReference>
<evidence type="ECO:0000256" key="1">
    <source>
        <dbReference type="SAM" id="Phobius"/>
    </source>
</evidence>
<evidence type="ECO:0000313" key="2">
    <source>
        <dbReference type="EMBL" id="KAK9878574.1"/>
    </source>
</evidence>
<dbReference type="AlphaFoldDB" id="A0AAW1UD80"/>
<keyword evidence="1" id="KW-0472">Membrane</keyword>
<protein>
    <submittedName>
        <fullName evidence="2">Uncharacterized protein</fullName>
    </submittedName>
</protein>
<gene>
    <name evidence="2" type="ORF">WA026_022644</name>
</gene>
<name>A0AAW1UD80_9CUCU</name>